<dbReference type="Pfam" id="PF22319">
    <property type="entry name" value="DUF6972"/>
    <property type="match status" value="1"/>
</dbReference>
<comment type="caution">
    <text evidence="2">The sequence shown here is derived from an EMBL/GenBank/DDBJ whole genome shotgun (WGS) entry which is preliminary data.</text>
</comment>
<organism evidence="2 3">
    <name type="scientific">Sorangium cellulosum</name>
    <name type="common">Polyangium cellulosum</name>
    <dbReference type="NCBI Taxonomy" id="56"/>
    <lineage>
        <taxon>Bacteria</taxon>
        <taxon>Pseudomonadati</taxon>
        <taxon>Myxococcota</taxon>
        <taxon>Polyangia</taxon>
        <taxon>Polyangiales</taxon>
        <taxon>Polyangiaceae</taxon>
        <taxon>Sorangium</taxon>
    </lineage>
</organism>
<sequence length="108" mass="11738">MAYELKHIPKSIEGTPAAERLITREGAAHVFPDMATLARVENAIFEGGQFTGAIVRGGTVTERFGMMFKTPIGYRIAADGSRIPLYYGEAKISANGPYHVMPRIGPAR</sequence>
<protein>
    <recommendedName>
        <fullName evidence="1">DUF6972 domain-containing protein</fullName>
    </recommendedName>
</protein>
<gene>
    <name evidence="2" type="ORF">BE18_05440</name>
</gene>
<name>A0A150T391_SORCE</name>
<dbReference type="InterPro" id="IPR054245">
    <property type="entry name" value="DUF6972"/>
</dbReference>
<proteinExistence type="predicted"/>
<evidence type="ECO:0000259" key="1">
    <source>
        <dbReference type="Pfam" id="PF22319"/>
    </source>
</evidence>
<evidence type="ECO:0000313" key="2">
    <source>
        <dbReference type="EMBL" id="KYF90930.1"/>
    </source>
</evidence>
<dbReference type="EMBL" id="JEMC01002082">
    <property type="protein sequence ID" value="KYF90930.1"/>
    <property type="molecule type" value="Genomic_DNA"/>
</dbReference>
<evidence type="ECO:0000313" key="3">
    <source>
        <dbReference type="Proteomes" id="UP000075515"/>
    </source>
</evidence>
<dbReference type="AlphaFoldDB" id="A0A150T391"/>
<dbReference type="Proteomes" id="UP000075515">
    <property type="component" value="Unassembled WGS sequence"/>
</dbReference>
<accession>A0A150T391</accession>
<feature type="domain" description="DUF6972" evidence="1">
    <location>
        <begin position="4"/>
        <end position="106"/>
    </location>
</feature>
<reference evidence="2 3" key="1">
    <citation type="submission" date="2014-02" db="EMBL/GenBank/DDBJ databases">
        <title>The small core and large imbalanced accessory genome model reveals a collaborative survival strategy of Sorangium cellulosum strains in nature.</title>
        <authorList>
            <person name="Han K."/>
            <person name="Peng R."/>
            <person name="Blom J."/>
            <person name="Li Y.-Z."/>
        </authorList>
    </citation>
    <scope>NUCLEOTIDE SEQUENCE [LARGE SCALE GENOMIC DNA]</scope>
    <source>
        <strain evidence="2 3">So0149</strain>
    </source>
</reference>